<organism evidence="2 3">
    <name type="scientific">Fodinicola feengrottensis</name>
    <dbReference type="NCBI Taxonomy" id="435914"/>
    <lineage>
        <taxon>Bacteria</taxon>
        <taxon>Bacillati</taxon>
        <taxon>Actinomycetota</taxon>
        <taxon>Actinomycetes</taxon>
        <taxon>Mycobacteriales</taxon>
        <taxon>Fodinicola</taxon>
    </lineage>
</organism>
<evidence type="ECO:0000313" key="2">
    <source>
        <dbReference type="EMBL" id="GAA1714996.1"/>
    </source>
</evidence>
<reference evidence="2 3" key="1">
    <citation type="journal article" date="2019" name="Int. J. Syst. Evol. Microbiol.">
        <title>The Global Catalogue of Microorganisms (GCM) 10K type strain sequencing project: providing services to taxonomists for standard genome sequencing and annotation.</title>
        <authorList>
            <consortium name="The Broad Institute Genomics Platform"/>
            <consortium name="The Broad Institute Genome Sequencing Center for Infectious Disease"/>
            <person name="Wu L."/>
            <person name="Ma J."/>
        </authorList>
    </citation>
    <scope>NUCLEOTIDE SEQUENCE [LARGE SCALE GENOMIC DNA]</scope>
    <source>
        <strain evidence="2 3">JCM 14718</strain>
    </source>
</reference>
<feature type="compositionally biased region" description="Pro residues" evidence="1">
    <location>
        <begin position="39"/>
        <end position="56"/>
    </location>
</feature>
<evidence type="ECO:0000313" key="3">
    <source>
        <dbReference type="Proteomes" id="UP001500618"/>
    </source>
</evidence>
<sequence>MQPGQNQHGEKRKLDESQGNQPAQTPGEPASKKQRRGTDPPPPDPVPGPGPGPAPGPGGLQLVVGQTYRFVRFVHDEQEDTVEFTDHTGPLTQVQDDLCTLQDPTDGVVTVPTADVVSLVPPLLWPTLQVQLAPVTCMVIGCGQRLLLAAKATAYGIGFNQLLSMVIEVDLTQNSDDDDVYQEIVQGSVPSLAAGSHEPSCYNAATVIYNLLAAAPLPSIPGDRGALGPASISGAKTAAGFQGREKPAADDGQSTIQLTTACDGLAAALTTAAGTGNRWVFGINFGIHGFVIAVSGATAEILQSFAGDNGEMLMSFLEKTLTHGRVYTVGQLIGLFYEMIEEGDEDADPGALRAQSILFGGRADEGLTLAPFRWVACQMKTDQAIQQALTAWIQGGISFYDDVKAAKDKAEESDDDSD</sequence>
<gene>
    <name evidence="2" type="ORF">GCM10009765_74860</name>
</gene>
<accession>A0ABN2J005</accession>
<name>A0ABN2J005_9ACTN</name>
<dbReference type="EMBL" id="BAAANY010000039">
    <property type="protein sequence ID" value="GAA1714996.1"/>
    <property type="molecule type" value="Genomic_DNA"/>
</dbReference>
<comment type="caution">
    <text evidence="2">The sequence shown here is derived from an EMBL/GenBank/DDBJ whole genome shotgun (WGS) entry which is preliminary data.</text>
</comment>
<keyword evidence="3" id="KW-1185">Reference proteome</keyword>
<feature type="region of interest" description="Disordered" evidence="1">
    <location>
        <begin position="1"/>
        <end position="61"/>
    </location>
</feature>
<dbReference type="Proteomes" id="UP001500618">
    <property type="component" value="Unassembled WGS sequence"/>
</dbReference>
<evidence type="ECO:0000256" key="1">
    <source>
        <dbReference type="SAM" id="MobiDB-lite"/>
    </source>
</evidence>
<protein>
    <submittedName>
        <fullName evidence="2">Uncharacterized protein</fullName>
    </submittedName>
</protein>
<proteinExistence type="predicted"/>